<sequence length="101" mass="11205">MMKTTIMMLGVLACCGACTQEEKPYIEAEATVMYTGDMALDGCGWLIAINDEFFRPENLKEDFKVDDLEVYVHYTLSGGVYSCGMGNAGISRVSIEQIIMR</sequence>
<dbReference type="RefSeq" id="WP_192007078.1">
    <property type="nucleotide sequence ID" value="NZ_JACYTQ010000001.1"/>
</dbReference>
<keyword evidence="2" id="KW-1185">Reference proteome</keyword>
<proteinExistence type="predicted"/>
<evidence type="ECO:0000313" key="1">
    <source>
        <dbReference type="EMBL" id="MBD8487301.1"/>
    </source>
</evidence>
<organism evidence="1 2">
    <name type="scientific">Echinicola arenosa</name>
    <dbReference type="NCBI Taxonomy" id="2774144"/>
    <lineage>
        <taxon>Bacteria</taxon>
        <taxon>Pseudomonadati</taxon>
        <taxon>Bacteroidota</taxon>
        <taxon>Cytophagia</taxon>
        <taxon>Cytophagales</taxon>
        <taxon>Cyclobacteriaceae</taxon>
        <taxon>Echinicola</taxon>
    </lineage>
</organism>
<evidence type="ECO:0000313" key="2">
    <source>
        <dbReference type="Proteomes" id="UP000647133"/>
    </source>
</evidence>
<gene>
    <name evidence="1" type="ORF">IFO69_00935</name>
</gene>
<accession>A0ABR9AF25</accession>
<name>A0ABR9AF25_9BACT</name>
<dbReference type="Proteomes" id="UP000647133">
    <property type="component" value="Unassembled WGS sequence"/>
</dbReference>
<protein>
    <submittedName>
        <fullName evidence="1">Uncharacterized protein</fullName>
    </submittedName>
</protein>
<dbReference type="EMBL" id="JACYTQ010000001">
    <property type="protein sequence ID" value="MBD8487301.1"/>
    <property type="molecule type" value="Genomic_DNA"/>
</dbReference>
<comment type="caution">
    <text evidence="1">The sequence shown here is derived from an EMBL/GenBank/DDBJ whole genome shotgun (WGS) entry which is preliminary data.</text>
</comment>
<reference evidence="1 2" key="1">
    <citation type="submission" date="2020-09" db="EMBL/GenBank/DDBJ databases">
        <title>Echinicola sp. CAU 1574 isolated from sand of Sido Beach.</title>
        <authorList>
            <person name="Kim W."/>
        </authorList>
    </citation>
    <scope>NUCLEOTIDE SEQUENCE [LARGE SCALE GENOMIC DNA]</scope>
    <source>
        <strain evidence="1 2">CAU 1574</strain>
    </source>
</reference>